<dbReference type="FunFam" id="1.10.340.70:FF:000001">
    <property type="entry name" value="Retrovirus-related Pol polyprotein from transposon gypsy-like Protein"/>
    <property type="match status" value="1"/>
</dbReference>
<gene>
    <name evidence="2" type="ORF">QYT958_LOCUS41561</name>
</gene>
<organism evidence="2 3">
    <name type="scientific">Rotaria socialis</name>
    <dbReference type="NCBI Taxonomy" id="392032"/>
    <lineage>
        <taxon>Eukaryota</taxon>
        <taxon>Metazoa</taxon>
        <taxon>Spiralia</taxon>
        <taxon>Gnathifera</taxon>
        <taxon>Rotifera</taxon>
        <taxon>Eurotatoria</taxon>
        <taxon>Bdelloidea</taxon>
        <taxon>Philodinida</taxon>
        <taxon>Philodinidae</taxon>
        <taxon>Rotaria</taxon>
    </lineage>
</organism>
<dbReference type="EMBL" id="CAJOBR010047841">
    <property type="protein sequence ID" value="CAF5043341.1"/>
    <property type="molecule type" value="Genomic_DNA"/>
</dbReference>
<dbReference type="InterPro" id="IPR041588">
    <property type="entry name" value="Integrase_H2C2"/>
</dbReference>
<reference evidence="2" key="1">
    <citation type="submission" date="2021-02" db="EMBL/GenBank/DDBJ databases">
        <authorList>
            <person name="Nowell W R."/>
        </authorList>
    </citation>
    <scope>NUCLEOTIDE SEQUENCE</scope>
</reference>
<feature type="non-terminal residue" evidence="2">
    <location>
        <position position="78"/>
    </location>
</feature>
<dbReference type="Proteomes" id="UP000663848">
    <property type="component" value="Unassembled WGS sequence"/>
</dbReference>
<comment type="caution">
    <text evidence="2">The sequence shown here is derived from an EMBL/GenBank/DDBJ whole genome shotgun (WGS) entry which is preliminary data.</text>
</comment>
<protein>
    <recommendedName>
        <fullName evidence="1">Integrase zinc-binding domain-containing protein</fullName>
    </recommendedName>
</protein>
<dbReference type="Gene3D" id="1.10.340.70">
    <property type="match status" value="1"/>
</dbReference>
<name>A0A822CGX0_9BILA</name>
<dbReference type="AlphaFoldDB" id="A0A822CGX0"/>
<accession>A0A822CGX0</accession>
<sequence length="78" mass="9110">MVRSLLTAIHDDPFQGGHFPVDKILSKIRSRYWWSHMKQDVQRHVQACVPCQQYNYSRQKKPGHLQPIPPVATPFSII</sequence>
<evidence type="ECO:0000259" key="1">
    <source>
        <dbReference type="Pfam" id="PF17921"/>
    </source>
</evidence>
<evidence type="ECO:0000313" key="2">
    <source>
        <dbReference type="EMBL" id="CAF5043341.1"/>
    </source>
</evidence>
<feature type="domain" description="Integrase zinc-binding" evidence="1">
    <location>
        <begin position="2"/>
        <end position="56"/>
    </location>
</feature>
<dbReference type="Pfam" id="PF17921">
    <property type="entry name" value="Integrase_H2C2"/>
    <property type="match status" value="1"/>
</dbReference>
<evidence type="ECO:0000313" key="3">
    <source>
        <dbReference type="Proteomes" id="UP000663848"/>
    </source>
</evidence>
<dbReference type="PANTHER" id="PTHR47266">
    <property type="entry name" value="ENDONUCLEASE-RELATED"/>
    <property type="match status" value="1"/>
</dbReference>
<proteinExistence type="predicted"/>
<dbReference type="InterPro" id="IPR052160">
    <property type="entry name" value="Gypsy_RT_Integrase-like"/>
</dbReference>